<protein>
    <submittedName>
        <fullName evidence="3">Fibroblast growth factor 17-like protein</fullName>
    </submittedName>
</protein>
<dbReference type="InterPro" id="IPR056378">
    <property type="entry name" value="Let-756-like_FGF"/>
</dbReference>
<feature type="chain" id="PRO_5034764375" evidence="2">
    <location>
        <begin position="26"/>
        <end position="237"/>
    </location>
</feature>
<dbReference type="GO" id="GO:0008083">
    <property type="term" value="F:growth factor activity"/>
    <property type="evidence" value="ECO:0007669"/>
    <property type="project" value="InterPro"/>
</dbReference>
<sequence>MLMITYSHVKVYWLFLLLNAYSTENSYLNHRNLRSTPNSAPDKNILNMLSTDSPRELLRRLKNNIRQIERDGRTTPPTKIKGRYVRDENINLYSIMATPTNVRRVYIKSKSGMYLQINNQGVLCGGRKINKNVVFIIESMSRGVVRLRGEKSGKYICINRNKRIVLKSKAVAKCLLQQYMEENNYVLFWSKMFSKSIDGENGWFLALRHNGKIKIPEKTRLGERSTMFHVHHVYDTT</sequence>
<dbReference type="SUPFAM" id="SSF50353">
    <property type="entry name" value="Cytokine"/>
    <property type="match status" value="1"/>
</dbReference>
<dbReference type="SMART" id="SM00442">
    <property type="entry name" value="FGF"/>
    <property type="match status" value="1"/>
</dbReference>
<dbReference type="PANTHER" id="PTHR11486">
    <property type="entry name" value="FIBROBLAST GROWTH FACTOR"/>
    <property type="match status" value="1"/>
</dbReference>
<feature type="signal peptide" evidence="2">
    <location>
        <begin position="1"/>
        <end position="25"/>
    </location>
</feature>
<gene>
    <name evidence="3" type="primary">Fgf17-like</name>
</gene>
<dbReference type="Pfam" id="PF00167">
    <property type="entry name" value="FGF"/>
    <property type="match status" value="1"/>
</dbReference>
<dbReference type="AlphaFoldDB" id="A0A8D6HA71"/>
<keyword evidence="2" id="KW-0732">Signal</keyword>
<dbReference type="EMBL" id="LC641711">
    <property type="protein sequence ID" value="BCZ20073.1"/>
    <property type="molecule type" value="mRNA"/>
</dbReference>
<reference evidence="3" key="1">
    <citation type="submission" date="2021-07" db="EMBL/GenBank/DDBJ databases">
        <title>Periodic accumulation of interstitial cells generates the branched architecture of Cladonema medusa tentacles.</title>
        <authorList>
            <person name="Hou S."/>
            <person name="Zhu J."/>
            <person name="Shibata S."/>
            <person name="Nakamoto A."/>
            <person name="Kumano G."/>
        </authorList>
    </citation>
    <scope>NUCLEOTIDE SEQUENCE</scope>
</reference>
<evidence type="ECO:0000256" key="1">
    <source>
        <dbReference type="ARBA" id="ARBA00007936"/>
    </source>
</evidence>
<dbReference type="InterPro" id="IPR002209">
    <property type="entry name" value="Fibroblast_GF_fam"/>
</dbReference>
<proteinExistence type="evidence at transcript level"/>
<dbReference type="Gene3D" id="2.80.10.50">
    <property type="match status" value="1"/>
</dbReference>
<dbReference type="CDD" id="cd00058">
    <property type="entry name" value="beta-trefoil_FGF"/>
    <property type="match status" value="1"/>
</dbReference>
<name>A0A8D6HA71_9CNID</name>
<dbReference type="InterPro" id="IPR008996">
    <property type="entry name" value="IL1/FGF"/>
</dbReference>
<organism evidence="3">
    <name type="scientific">Cladonema pacificum</name>
    <dbReference type="NCBI Taxonomy" id="499903"/>
    <lineage>
        <taxon>Eukaryota</taxon>
        <taxon>Metazoa</taxon>
        <taxon>Cnidaria</taxon>
        <taxon>Hydrozoa</taxon>
        <taxon>Hydroidolina</taxon>
        <taxon>Anthoathecata</taxon>
        <taxon>Capitata</taxon>
        <taxon>Cladonematidae</taxon>
        <taxon>Cladonema</taxon>
    </lineage>
</organism>
<comment type="similarity">
    <text evidence="1">Belongs to the heparin-binding growth factors family.</text>
</comment>
<accession>A0A8D6HA71</accession>
<evidence type="ECO:0000256" key="2">
    <source>
        <dbReference type="SAM" id="SignalP"/>
    </source>
</evidence>
<evidence type="ECO:0000313" key="3">
    <source>
        <dbReference type="EMBL" id="BCZ20073.1"/>
    </source>
</evidence>